<evidence type="ECO:0000313" key="1">
    <source>
        <dbReference type="EMBL" id="MXO92376.1"/>
    </source>
</evidence>
<comment type="caution">
    <text evidence="1">The sequence shown here is derived from an EMBL/GenBank/DDBJ whole genome shotgun (WGS) entry which is preliminary data.</text>
</comment>
<dbReference type="Gene3D" id="1.25.40.10">
    <property type="entry name" value="Tetratricopeptide repeat domain"/>
    <property type="match status" value="1"/>
</dbReference>
<organism evidence="1 2">
    <name type="scientific">Aurantiacibacter arachoides</name>
    <dbReference type="NCBI Taxonomy" id="1850444"/>
    <lineage>
        <taxon>Bacteria</taxon>
        <taxon>Pseudomonadati</taxon>
        <taxon>Pseudomonadota</taxon>
        <taxon>Alphaproteobacteria</taxon>
        <taxon>Sphingomonadales</taxon>
        <taxon>Erythrobacteraceae</taxon>
        <taxon>Aurantiacibacter</taxon>
    </lineage>
</organism>
<name>A0A844ZZM5_9SPHN</name>
<evidence type="ECO:0008006" key="3">
    <source>
        <dbReference type="Google" id="ProtNLM"/>
    </source>
</evidence>
<dbReference type="OrthoDB" id="7432981at2"/>
<protein>
    <recommendedName>
        <fullName evidence="3">Tetratricopeptide repeat protein</fullName>
    </recommendedName>
</protein>
<dbReference type="Proteomes" id="UP000460626">
    <property type="component" value="Unassembled WGS sequence"/>
</dbReference>
<proteinExistence type="predicted"/>
<sequence length="206" mass="22199">MTAWYRNVDWSDAIAADFERRLARSRHQKAQNLSIQGSHLIARHPAIAHRLLARAVAMEDAHETPRACAGLALASLALGDVDGALTAYETALEWQMRNRGTVAVHPADYAFLIGLFERSDRLAAALPIIDTLPDEAMFGPDAQVLCAKALVGAMAGRTDHARGYAEQALPLMEDMPDVAALGISTGTLRARLETLAGASRPGHRRG</sequence>
<keyword evidence="2" id="KW-1185">Reference proteome</keyword>
<dbReference type="RefSeq" id="WP_131451763.1">
    <property type="nucleotide sequence ID" value="NZ_BMJK01000001.1"/>
</dbReference>
<dbReference type="SUPFAM" id="SSF48452">
    <property type="entry name" value="TPR-like"/>
    <property type="match status" value="1"/>
</dbReference>
<dbReference type="AlphaFoldDB" id="A0A844ZZM5"/>
<evidence type="ECO:0000313" key="2">
    <source>
        <dbReference type="Proteomes" id="UP000460626"/>
    </source>
</evidence>
<reference evidence="1 2" key="1">
    <citation type="submission" date="2019-12" db="EMBL/GenBank/DDBJ databases">
        <title>Genomic-based taxomic classification of the family Erythrobacteraceae.</title>
        <authorList>
            <person name="Xu L."/>
        </authorList>
    </citation>
    <scope>NUCLEOTIDE SEQUENCE [LARGE SCALE GENOMIC DNA]</scope>
    <source>
        <strain evidence="1 2">RC4-10-4</strain>
    </source>
</reference>
<accession>A0A844ZZM5</accession>
<dbReference type="EMBL" id="WTYH01000001">
    <property type="protein sequence ID" value="MXO92376.1"/>
    <property type="molecule type" value="Genomic_DNA"/>
</dbReference>
<dbReference type="InterPro" id="IPR011990">
    <property type="entry name" value="TPR-like_helical_dom_sf"/>
</dbReference>
<gene>
    <name evidence="1" type="ORF">GRI62_01995</name>
</gene>